<evidence type="ECO:0000313" key="9">
    <source>
        <dbReference type="Proteomes" id="UP001165289"/>
    </source>
</evidence>
<evidence type="ECO:0000256" key="6">
    <source>
        <dbReference type="PIRSR" id="PIRSR002419-1"/>
    </source>
</evidence>
<dbReference type="AlphaFoldDB" id="A0AAV7K1P1"/>
<feature type="transmembrane region" description="Helical" evidence="7">
    <location>
        <begin position="49"/>
        <end position="75"/>
    </location>
</feature>
<keyword evidence="6" id="KW-1015">Disulfide bond</keyword>
<evidence type="ECO:0000256" key="3">
    <source>
        <dbReference type="ARBA" id="ARBA00022692"/>
    </source>
</evidence>
<dbReference type="SUPFAM" id="SSF48652">
    <property type="entry name" value="Tetraspanin"/>
    <property type="match status" value="1"/>
</dbReference>
<dbReference type="PANTHER" id="PTHR19282">
    <property type="entry name" value="TETRASPANIN"/>
    <property type="match status" value="1"/>
</dbReference>
<dbReference type="PRINTS" id="PR00259">
    <property type="entry name" value="TMFOUR"/>
</dbReference>
<feature type="transmembrane region" description="Helical" evidence="7">
    <location>
        <begin position="194"/>
        <end position="220"/>
    </location>
</feature>
<dbReference type="GO" id="GO:0005886">
    <property type="term" value="C:plasma membrane"/>
    <property type="evidence" value="ECO:0007669"/>
    <property type="project" value="TreeGrafter"/>
</dbReference>
<dbReference type="CDD" id="cd03127">
    <property type="entry name" value="tetraspanin_LEL"/>
    <property type="match status" value="1"/>
</dbReference>
<evidence type="ECO:0000256" key="5">
    <source>
        <dbReference type="ARBA" id="ARBA00023136"/>
    </source>
</evidence>
<comment type="similarity">
    <text evidence="2 7">Belongs to the tetraspanin (TM4SF) family.</text>
</comment>
<dbReference type="InterPro" id="IPR018499">
    <property type="entry name" value="Tetraspanin/Peripherin"/>
</dbReference>
<dbReference type="Proteomes" id="UP001165289">
    <property type="component" value="Unassembled WGS sequence"/>
</dbReference>
<feature type="disulfide bond" evidence="6">
    <location>
        <begin position="147"/>
        <end position="181"/>
    </location>
</feature>
<reference evidence="8 9" key="1">
    <citation type="journal article" date="2023" name="BMC Biol.">
        <title>The compact genome of the sponge Oopsacas minuta (Hexactinellida) is lacking key metazoan core genes.</title>
        <authorList>
            <person name="Santini S."/>
            <person name="Schenkelaars Q."/>
            <person name="Jourda C."/>
            <person name="Duchesne M."/>
            <person name="Belahbib H."/>
            <person name="Rocher C."/>
            <person name="Selva M."/>
            <person name="Riesgo A."/>
            <person name="Vervoort M."/>
            <person name="Leys S.P."/>
            <person name="Kodjabachian L."/>
            <person name="Le Bivic A."/>
            <person name="Borchiellini C."/>
            <person name="Claverie J.M."/>
            <person name="Renard E."/>
        </authorList>
    </citation>
    <scope>NUCLEOTIDE SEQUENCE [LARGE SCALE GENOMIC DNA]</scope>
    <source>
        <strain evidence="8">SPO-2</strain>
    </source>
</reference>
<sequence length="221" mass="23690">MGTCLIVMKIFLICFCVLLWGIAAALLYGITTYFISINDLSSLTEGSNLLYTLLPLLVIIVVALVLVVLGVLGIIGGIIGNKAMLSIFSCILVIVMVAQIAAGVLAVVFRSEVINHLSTGLQINIQRYENSTTVRDAVDFLQSSLQCCGVTNVTDWDEQPLPNSCCRNNDCETNEPFMTGCLSKIESTIIQSSAIAIAVAVVLALVETLGIVFACIVMCFD</sequence>
<evidence type="ECO:0000313" key="8">
    <source>
        <dbReference type="EMBL" id="KAI6655169.1"/>
    </source>
</evidence>
<protein>
    <recommendedName>
        <fullName evidence="7">Tetraspanin</fullName>
    </recommendedName>
</protein>
<comment type="caution">
    <text evidence="8">The sequence shown here is derived from an EMBL/GenBank/DDBJ whole genome shotgun (WGS) entry which is preliminary data.</text>
</comment>
<dbReference type="PIRSF" id="PIRSF002419">
    <property type="entry name" value="Tetraspanin"/>
    <property type="match status" value="1"/>
</dbReference>
<evidence type="ECO:0000256" key="2">
    <source>
        <dbReference type="ARBA" id="ARBA00006840"/>
    </source>
</evidence>
<dbReference type="EMBL" id="JAKMXF010000210">
    <property type="protein sequence ID" value="KAI6655169.1"/>
    <property type="molecule type" value="Genomic_DNA"/>
</dbReference>
<keyword evidence="3 7" id="KW-0812">Transmembrane</keyword>
<dbReference type="Pfam" id="PF00335">
    <property type="entry name" value="Tetraspanin"/>
    <property type="match status" value="1"/>
</dbReference>
<feature type="disulfide bond" evidence="6">
    <location>
        <begin position="148"/>
        <end position="166"/>
    </location>
</feature>
<evidence type="ECO:0000256" key="1">
    <source>
        <dbReference type="ARBA" id="ARBA00004141"/>
    </source>
</evidence>
<feature type="transmembrane region" description="Helical" evidence="7">
    <location>
        <begin position="12"/>
        <end position="37"/>
    </location>
</feature>
<evidence type="ECO:0000256" key="7">
    <source>
        <dbReference type="RuleBase" id="RU361218"/>
    </source>
</evidence>
<evidence type="ECO:0000256" key="4">
    <source>
        <dbReference type="ARBA" id="ARBA00022989"/>
    </source>
</evidence>
<organism evidence="8 9">
    <name type="scientific">Oopsacas minuta</name>
    <dbReference type="NCBI Taxonomy" id="111878"/>
    <lineage>
        <taxon>Eukaryota</taxon>
        <taxon>Metazoa</taxon>
        <taxon>Porifera</taxon>
        <taxon>Hexactinellida</taxon>
        <taxon>Hexasterophora</taxon>
        <taxon>Lyssacinosida</taxon>
        <taxon>Leucopsacidae</taxon>
        <taxon>Oopsacas</taxon>
    </lineage>
</organism>
<keyword evidence="4 7" id="KW-1133">Transmembrane helix</keyword>
<gene>
    <name evidence="8" type="ORF">LOD99_2458</name>
</gene>
<feature type="transmembrane region" description="Helical" evidence="7">
    <location>
        <begin position="87"/>
        <end position="109"/>
    </location>
</feature>
<proteinExistence type="inferred from homology"/>
<accession>A0AAV7K1P1</accession>
<name>A0AAV7K1P1_9METZ</name>
<dbReference type="InterPro" id="IPR008952">
    <property type="entry name" value="Tetraspanin_EC2_sf"/>
</dbReference>
<keyword evidence="5 7" id="KW-0472">Membrane</keyword>
<dbReference type="InterPro" id="IPR000301">
    <property type="entry name" value="Tetraspanin_animals"/>
</dbReference>
<keyword evidence="9" id="KW-1185">Reference proteome</keyword>
<dbReference type="Gene3D" id="1.10.1450.10">
    <property type="entry name" value="Tetraspanin"/>
    <property type="match status" value="1"/>
</dbReference>
<comment type="subcellular location">
    <subcellularLocation>
        <location evidence="1 7">Membrane</location>
        <topology evidence="1 7">Multi-pass membrane protein</topology>
    </subcellularLocation>
</comment>
<dbReference type="PANTHER" id="PTHR19282:SF544">
    <property type="entry name" value="TETRASPANIN"/>
    <property type="match status" value="1"/>
</dbReference>